<dbReference type="EMBL" id="HE774682">
    <property type="protein sequence ID" value="CCG53296.1"/>
    <property type="molecule type" value="Genomic_DNA"/>
</dbReference>
<feature type="transmembrane region" description="Helical" evidence="1">
    <location>
        <begin position="76"/>
        <end position="97"/>
    </location>
</feature>
<dbReference type="KEGG" id="fin:KQS_06685"/>
<proteinExistence type="predicted"/>
<dbReference type="HOGENOM" id="CLU_1979369_0_0_10"/>
<keyword evidence="1" id="KW-0472">Membrane</keyword>
<keyword evidence="1" id="KW-0812">Transmembrane</keyword>
<dbReference type="eggNOG" id="ENOG5032GUX">
    <property type="taxonomic scope" value="Bacteria"/>
</dbReference>
<accession>H8XQJ8</accession>
<dbReference type="AlphaFoldDB" id="H8XQJ8"/>
<reference evidence="2 3" key="1">
    <citation type="journal article" date="2012" name="J. Bacteriol.">
        <title>Complete Genome Sequence of Flavobacterium indicum GPSTA100-9T, Isolated from Warm Spring Water.</title>
        <authorList>
            <person name="Barbier P."/>
            <person name="Houel A."/>
            <person name="Loux V."/>
            <person name="Poulain J."/>
            <person name="Bernardet J.F."/>
            <person name="Touchon M."/>
            <person name="Duchaud E."/>
        </authorList>
    </citation>
    <scope>NUCLEOTIDE SEQUENCE [LARGE SCALE GENOMIC DNA]</scope>
    <source>
        <strain evidence="3">DSM 17447 / CIP 109464 / GPTSA100-9</strain>
    </source>
</reference>
<evidence type="ECO:0000256" key="1">
    <source>
        <dbReference type="SAM" id="Phobius"/>
    </source>
</evidence>
<dbReference type="PATRIC" id="fig|1094466.5.peg.1315"/>
<name>H8XQJ8_FLAIG</name>
<protein>
    <submittedName>
        <fullName evidence="2">Uncharacterized protein</fullName>
    </submittedName>
</protein>
<evidence type="ECO:0000313" key="2">
    <source>
        <dbReference type="EMBL" id="CCG53296.1"/>
    </source>
</evidence>
<reference evidence="3" key="2">
    <citation type="submission" date="2012-03" db="EMBL/GenBank/DDBJ databases">
        <title>Complete genome sequence of Flavobacterium indicum GPTSA100-9T, isolated from warm spring water.</title>
        <authorList>
            <person name="Barbier P."/>
            <person name="Houel A."/>
            <person name="Loux V."/>
            <person name="Poulain J."/>
            <person name="Bernardet J.-F."/>
            <person name="Touchon M."/>
            <person name="Duchaud E."/>
        </authorList>
    </citation>
    <scope>NUCLEOTIDE SEQUENCE [LARGE SCALE GENOMIC DNA]</scope>
    <source>
        <strain evidence="3">DSM 17447 / CIP 109464 / GPTSA100-9</strain>
    </source>
</reference>
<keyword evidence="3" id="KW-1185">Reference proteome</keyword>
<dbReference type="STRING" id="1094466.KQS_06685"/>
<feature type="transmembrane region" description="Helical" evidence="1">
    <location>
        <begin position="103"/>
        <end position="121"/>
    </location>
</feature>
<organism evidence="2 3">
    <name type="scientific">Flavobacterium indicum (strain DSM 17447 / CIP 109464 / GPTSA100-9)</name>
    <dbReference type="NCBI Taxonomy" id="1094466"/>
    <lineage>
        <taxon>Bacteria</taxon>
        <taxon>Pseudomonadati</taxon>
        <taxon>Bacteroidota</taxon>
        <taxon>Flavobacteriia</taxon>
        <taxon>Flavobacteriales</taxon>
        <taxon>Flavobacteriaceae</taxon>
        <taxon>Flavobacterium</taxon>
    </lineage>
</organism>
<dbReference type="Proteomes" id="UP000007599">
    <property type="component" value="Chromosome I"/>
</dbReference>
<gene>
    <name evidence="2" type="ordered locus">KQS_06685</name>
</gene>
<sequence length="125" mass="14374">MNRLKLFIIGFLLTSLFGYTEWGNNQSMFIFQMEFDLFFGSKGSINSFTHPLIAIPLIGQLILLFQLFYKHPKKTWISIGASCIALLFLLFFAIGLLTINFKILGSSLPYVLIFILFILKIKRVN</sequence>
<keyword evidence="1" id="KW-1133">Transmembrane helix</keyword>
<feature type="transmembrane region" description="Helical" evidence="1">
    <location>
        <begin position="47"/>
        <end position="69"/>
    </location>
</feature>
<evidence type="ECO:0000313" key="3">
    <source>
        <dbReference type="Proteomes" id="UP000007599"/>
    </source>
</evidence>